<dbReference type="Proteomes" id="UP001489004">
    <property type="component" value="Unassembled WGS sequence"/>
</dbReference>
<name>A0AAW1QPV1_9CHLO</name>
<evidence type="ECO:0008006" key="3">
    <source>
        <dbReference type="Google" id="ProtNLM"/>
    </source>
</evidence>
<dbReference type="InterPro" id="IPR011009">
    <property type="entry name" value="Kinase-like_dom_sf"/>
</dbReference>
<keyword evidence="2" id="KW-1185">Reference proteome</keyword>
<sequence>MYPGAATPTRQTPPTIHIKLNSAARDGFTPDVSVLAGLKNHVMSESNYPLLIAAGEYKSRTAGEENIESSDDVDPEAGGIKAMCFLLHLACARLLVLFQAGAATYNPGAPQPGEGVRVHSHDGTHVITLKVLHHLSVLRFTGVVLEAVDSSAPTMPRYAVKVGPAPDLLEHAHGLGANMMQWQQVVRERAAHEIPGTKTSGVPGLVLAGTLELLGSNRAAHQEGSEAWPSGQGADVVILEMAGQALVGTDGVMLVLGAAALCLLAADLLTALARLRAAGVWHNDCAPRNFLYKMRSDGRPSFTVCDLGASSCSRLDDDDYYQQLSPGGPDQAHSSRALSSGAADCVTTRSSSSSRLSKNPCRRACNLGYTIMKQPVLLNFDAMHMLRTMRRPTIWQRTSQP</sequence>
<comment type="caution">
    <text evidence="1">The sequence shown here is derived from an EMBL/GenBank/DDBJ whole genome shotgun (WGS) entry which is preliminary data.</text>
</comment>
<evidence type="ECO:0000313" key="1">
    <source>
        <dbReference type="EMBL" id="KAK9823571.1"/>
    </source>
</evidence>
<accession>A0AAW1QPV1</accession>
<reference evidence="1 2" key="1">
    <citation type="journal article" date="2024" name="Nat. Commun.">
        <title>Phylogenomics reveals the evolutionary origins of lichenization in chlorophyte algae.</title>
        <authorList>
            <person name="Puginier C."/>
            <person name="Libourel C."/>
            <person name="Otte J."/>
            <person name="Skaloud P."/>
            <person name="Haon M."/>
            <person name="Grisel S."/>
            <person name="Petersen M."/>
            <person name="Berrin J.G."/>
            <person name="Delaux P.M."/>
            <person name="Dal Grande F."/>
            <person name="Keller J."/>
        </authorList>
    </citation>
    <scope>NUCLEOTIDE SEQUENCE [LARGE SCALE GENOMIC DNA]</scope>
    <source>
        <strain evidence="1 2">SAG 2043</strain>
    </source>
</reference>
<dbReference type="AlphaFoldDB" id="A0AAW1QPV1"/>
<dbReference type="Gene3D" id="1.10.510.10">
    <property type="entry name" value="Transferase(Phosphotransferase) domain 1"/>
    <property type="match status" value="1"/>
</dbReference>
<protein>
    <recommendedName>
        <fullName evidence="3">Protein kinase domain-containing protein</fullName>
    </recommendedName>
</protein>
<proteinExistence type="predicted"/>
<dbReference type="EMBL" id="JALJOR010000002">
    <property type="protein sequence ID" value="KAK9823571.1"/>
    <property type="molecule type" value="Genomic_DNA"/>
</dbReference>
<dbReference type="SUPFAM" id="SSF56112">
    <property type="entry name" value="Protein kinase-like (PK-like)"/>
    <property type="match status" value="1"/>
</dbReference>
<gene>
    <name evidence="1" type="ORF">WJX72_003910</name>
</gene>
<organism evidence="1 2">
    <name type="scientific">[Myrmecia] bisecta</name>
    <dbReference type="NCBI Taxonomy" id="41462"/>
    <lineage>
        <taxon>Eukaryota</taxon>
        <taxon>Viridiplantae</taxon>
        <taxon>Chlorophyta</taxon>
        <taxon>core chlorophytes</taxon>
        <taxon>Trebouxiophyceae</taxon>
        <taxon>Trebouxiales</taxon>
        <taxon>Trebouxiaceae</taxon>
        <taxon>Myrmecia</taxon>
    </lineage>
</organism>
<evidence type="ECO:0000313" key="2">
    <source>
        <dbReference type="Proteomes" id="UP001489004"/>
    </source>
</evidence>